<dbReference type="RefSeq" id="WP_154593292.1">
    <property type="nucleotide sequence ID" value="NZ_WLVL01000028.1"/>
</dbReference>
<evidence type="ECO:0000259" key="1">
    <source>
        <dbReference type="PROSITE" id="PS50862"/>
    </source>
</evidence>
<proteinExistence type="predicted"/>
<evidence type="ECO:0000313" key="3">
    <source>
        <dbReference type="Proteomes" id="UP000431092"/>
    </source>
</evidence>
<accession>A0A6I3IK21</accession>
<comment type="caution">
    <text evidence="2">The sequence shown here is derived from an EMBL/GenBank/DDBJ whole genome shotgun (WGS) entry which is preliminary data.</text>
</comment>
<dbReference type="PROSITE" id="PS50862">
    <property type="entry name" value="AA_TRNA_LIGASE_II"/>
    <property type="match status" value="1"/>
</dbReference>
<reference evidence="2 3" key="1">
    <citation type="submission" date="2019-11" db="EMBL/GenBank/DDBJ databases">
        <title>Whole genome sequencing identifies a novel species of the genus Arsenicicoccus isolated from human blood.</title>
        <authorList>
            <person name="Jeong J.H."/>
            <person name="Kweon O.J."/>
            <person name="Kim H.R."/>
            <person name="Kim T.-H."/>
            <person name="Ha S.-M."/>
            <person name="Lee M.-K."/>
        </authorList>
    </citation>
    <scope>NUCLEOTIDE SEQUENCE [LARGE SCALE GENOMIC DNA]</scope>
    <source>
        <strain evidence="2 3">MKL-02</strain>
    </source>
</reference>
<feature type="domain" description="Aminoacyl-transfer RNA synthetases class-II family profile" evidence="1">
    <location>
        <begin position="139"/>
        <end position="289"/>
    </location>
</feature>
<keyword evidence="3" id="KW-1185">Reference proteome</keyword>
<protein>
    <recommendedName>
        <fullName evidence="1">Aminoacyl-transfer RNA synthetases class-II family profile domain-containing protein</fullName>
    </recommendedName>
</protein>
<dbReference type="Proteomes" id="UP000431092">
    <property type="component" value="Unassembled WGS sequence"/>
</dbReference>
<dbReference type="AlphaFoldDB" id="A0A6I3IK21"/>
<dbReference type="InterPro" id="IPR006195">
    <property type="entry name" value="aa-tRNA-synth_II"/>
</dbReference>
<dbReference type="Gene3D" id="3.30.930.10">
    <property type="entry name" value="Bira Bifunctional Protein, Domain 2"/>
    <property type="match status" value="1"/>
</dbReference>
<evidence type="ECO:0000313" key="2">
    <source>
        <dbReference type="EMBL" id="MTB72015.1"/>
    </source>
</evidence>
<dbReference type="InterPro" id="IPR045864">
    <property type="entry name" value="aa-tRNA-synth_II/BPL/LPL"/>
</dbReference>
<dbReference type="EMBL" id="WLVL01000028">
    <property type="protein sequence ID" value="MTB72015.1"/>
    <property type="molecule type" value="Genomic_DNA"/>
</dbReference>
<sequence>MNPTAFRRALVEAGHLLPLPHQGSWGRGADLERVVLGFVARLDAMYSDRPQRTYHFGPLMPQESFQRTGYVASQTQLVGSVDVFRGGDEEHRALLAECETGEDWTHRLEPAGLMFASAACHPLYAALAGQQVSGSYLIFGHAFRHEPSEDPFRTITFRQKESVRVGTHEDCVEHRDHYLERAAALLTSLGLDVEAEVANDPFFGRAGKLMARGQRAAELKRELSVQAYGPGHPRTALASANLHGPHFATAFDLRLPDGSPAETACTGFGVERVALALLLVHGLDVREWPAEVRRELAL</sequence>
<name>A0A6I3IK21_9MICO</name>
<gene>
    <name evidence="2" type="ORF">GGG17_08535</name>
</gene>
<dbReference type="SUPFAM" id="SSF55681">
    <property type="entry name" value="Class II aaRS and biotin synthetases"/>
    <property type="match status" value="1"/>
</dbReference>
<organism evidence="2 3">
    <name type="scientific">Arsenicicoccus cauae</name>
    <dbReference type="NCBI Taxonomy" id="2663847"/>
    <lineage>
        <taxon>Bacteria</taxon>
        <taxon>Bacillati</taxon>
        <taxon>Actinomycetota</taxon>
        <taxon>Actinomycetes</taxon>
        <taxon>Micrococcales</taxon>
        <taxon>Intrasporangiaceae</taxon>
        <taxon>Arsenicicoccus</taxon>
    </lineage>
</organism>